<name>A0A0R3S095_9BILA</name>
<dbReference type="AlphaFoldDB" id="A0A0R3S095"/>
<feature type="compositionally biased region" description="Basic and acidic residues" evidence="1">
    <location>
        <begin position="77"/>
        <end position="88"/>
    </location>
</feature>
<dbReference type="WBParaSite" id="EEL_0000803801-mRNA-1">
    <property type="protein sequence ID" value="EEL_0000803801-mRNA-1"/>
    <property type="gene ID" value="EEL_0000803801"/>
</dbReference>
<reference evidence="3" key="1">
    <citation type="submission" date="2017-02" db="UniProtKB">
        <authorList>
            <consortium name="WormBaseParasite"/>
        </authorList>
    </citation>
    <scope>IDENTIFICATION</scope>
</reference>
<keyword evidence="2" id="KW-1185">Reference proteome</keyword>
<evidence type="ECO:0000313" key="2">
    <source>
        <dbReference type="Proteomes" id="UP000050640"/>
    </source>
</evidence>
<organism evidence="2 3">
    <name type="scientific">Elaeophora elaphi</name>
    <dbReference type="NCBI Taxonomy" id="1147741"/>
    <lineage>
        <taxon>Eukaryota</taxon>
        <taxon>Metazoa</taxon>
        <taxon>Ecdysozoa</taxon>
        <taxon>Nematoda</taxon>
        <taxon>Chromadorea</taxon>
        <taxon>Rhabditida</taxon>
        <taxon>Spirurina</taxon>
        <taxon>Spiruromorpha</taxon>
        <taxon>Filarioidea</taxon>
        <taxon>Onchocercidae</taxon>
        <taxon>Elaeophora</taxon>
    </lineage>
</organism>
<protein>
    <submittedName>
        <fullName evidence="3">Aminotran_1_2 domain-containing protein</fullName>
    </submittedName>
</protein>
<proteinExistence type="predicted"/>
<dbReference type="Proteomes" id="UP000050640">
    <property type="component" value="Unplaced"/>
</dbReference>
<dbReference type="STRING" id="1147741.A0A0R3S095"/>
<accession>A0A0R3S095</accession>
<evidence type="ECO:0000313" key="3">
    <source>
        <dbReference type="WBParaSite" id="EEL_0000803801-mRNA-1"/>
    </source>
</evidence>
<feature type="region of interest" description="Disordered" evidence="1">
    <location>
        <begin position="64"/>
        <end position="88"/>
    </location>
</feature>
<sequence length="88" mass="9714">LISPDTILTGLLVTGFGIIPDRGYLERFCRRTIFFFSIDGCCRGMSTGIISTDAIQDALQRAKELAASSHSNPQKRPNSDDSSNRTYQ</sequence>
<evidence type="ECO:0000256" key="1">
    <source>
        <dbReference type="SAM" id="MobiDB-lite"/>
    </source>
</evidence>